<evidence type="ECO:0000313" key="2">
    <source>
        <dbReference type="EMBL" id="QJX47727.1"/>
    </source>
</evidence>
<dbReference type="Proteomes" id="UP000501623">
    <property type="component" value="Chromosome"/>
</dbReference>
<name>A0A6M6BHS3_9BACT</name>
<feature type="domain" description="Cupin type-2" evidence="1">
    <location>
        <begin position="37"/>
        <end position="92"/>
    </location>
</feature>
<dbReference type="KEGG" id="hts:HMJ29_12560"/>
<dbReference type="Gene3D" id="2.60.120.10">
    <property type="entry name" value="Jelly Rolls"/>
    <property type="match status" value="1"/>
</dbReference>
<keyword evidence="3" id="KW-1185">Reference proteome</keyword>
<dbReference type="PANTHER" id="PTHR36114:SF1">
    <property type="entry name" value="16.7 KDA PROTEIN IN WHIE LOCUS"/>
    <property type="match status" value="1"/>
</dbReference>
<accession>A0A6M6BHS3</accession>
<reference evidence="2 3" key="1">
    <citation type="submission" date="2020-05" db="EMBL/GenBank/DDBJ databases">
        <title>Complete genome sequence of Hymenobacter sp. TS19 in Coasted Sand Dune.</title>
        <authorList>
            <person name="Lee J.-H."/>
            <person name="Jung J.-H."/>
            <person name="Jeong S."/>
            <person name="Zhao L."/>
            <person name="Kim M.-K."/>
            <person name="Seo H.-S."/>
            <person name="Lim S."/>
        </authorList>
    </citation>
    <scope>NUCLEOTIDE SEQUENCE [LARGE SCALE GENOMIC DNA]</scope>
    <source>
        <strain evidence="2 3">TS19</strain>
    </source>
</reference>
<dbReference type="InterPro" id="IPR011051">
    <property type="entry name" value="RmlC_Cupin_sf"/>
</dbReference>
<dbReference type="EMBL" id="CP053538">
    <property type="protein sequence ID" value="QJX47727.1"/>
    <property type="molecule type" value="Genomic_DNA"/>
</dbReference>
<dbReference type="RefSeq" id="WP_171591820.1">
    <property type="nucleotide sequence ID" value="NZ_CP053538.1"/>
</dbReference>
<dbReference type="Pfam" id="PF07883">
    <property type="entry name" value="Cupin_2"/>
    <property type="match status" value="1"/>
</dbReference>
<protein>
    <submittedName>
        <fullName evidence="2">Cupin domain-containing protein</fullName>
    </submittedName>
</protein>
<dbReference type="SUPFAM" id="SSF51182">
    <property type="entry name" value="RmlC-like cupins"/>
    <property type="match status" value="1"/>
</dbReference>
<evidence type="ECO:0000313" key="3">
    <source>
        <dbReference type="Proteomes" id="UP000501623"/>
    </source>
</evidence>
<dbReference type="AlphaFoldDB" id="A0A6M6BHS3"/>
<dbReference type="InterPro" id="IPR013096">
    <property type="entry name" value="Cupin_2"/>
</dbReference>
<dbReference type="CDD" id="cd02226">
    <property type="entry name" value="cupin_YdbB-like"/>
    <property type="match status" value="1"/>
</dbReference>
<gene>
    <name evidence="2" type="ORF">HMJ29_12560</name>
</gene>
<dbReference type="PANTHER" id="PTHR36114">
    <property type="entry name" value="16.7 KDA PROTEIN IN WHIE LOCUS"/>
    <property type="match status" value="1"/>
</dbReference>
<dbReference type="InterPro" id="IPR014710">
    <property type="entry name" value="RmlC-like_jellyroll"/>
</dbReference>
<evidence type="ECO:0000259" key="1">
    <source>
        <dbReference type="Pfam" id="PF07883"/>
    </source>
</evidence>
<proteinExistence type="predicted"/>
<sequence length="121" mass="14152">MTPTPITLTDKFAQFEDYWNPRIIGELNDQHIKIAKVNGEFIWHSHAEEDELFIVVQGKLLMDFRDRTEEIHPGQLLVVPRGTEHRPRTEAETWIMMIEPKTTVNTGNVESERTRLDLEVL</sequence>
<organism evidence="2 3">
    <name type="scientific">Hymenobacter taeanensis</name>
    <dbReference type="NCBI Taxonomy" id="2735321"/>
    <lineage>
        <taxon>Bacteria</taxon>
        <taxon>Pseudomonadati</taxon>
        <taxon>Bacteroidota</taxon>
        <taxon>Cytophagia</taxon>
        <taxon>Cytophagales</taxon>
        <taxon>Hymenobacteraceae</taxon>
        <taxon>Hymenobacter</taxon>
    </lineage>
</organism>
<dbReference type="InterPro" id="IPR052044">
    <property type="entry name" value="PKS_Associated_Protein"/>
</dbReference>